<feature type="binding site" evidence="13 14">
    <location>
        <begin position="23"/>
        <end position="25"/>
    </location>
    <ligand>
        <name>substrate</name>
    </ligand>
</feature>
<comment type="caution">
    <text evidence="13">Lacks conserved residue(s) required for the propagation of feature annotation.</text>
</comment>
<dbReference type="Pfam" id="PF00162">
    <property type="entry name" value="PGK"/>
    <property type="match status" value="1"/>
</dbReference>
<dbReference type="AlphaFoldDB" id="A0A366MDI2"/>
<protein>
    <recommendedName>
        <fullName evidence="6 13">Phosphoglycerate kinase</fullName>
        <ecNumber evidence="5 13">2.7.2.3</ecNumber>
    </recommendedName>
</protein>
<evidence type="ECO:0000256" key="4">
    <source>
        <dbReference type="ARBA" id="ARBA00008982"/>
    </source>
</evidence>
<dbReference type="PROSITE" id="PS00111">
    <property type="entry name" value="PGLYCERATE_KINASE"/>
    <property type="match status" value="1"/>
</dbReference>
<dbReference type="SUPFAM" id="SSF53748">
    <property type="entry name" value="Phosphoglycerate kinase"/>
    <property type="match status" value="1"/>
</dbReference>
<keyword evidence="17" id="KW-0812">Transmembrane</keyword>
<dbReference type="PIRSF" id="PIRSF000724">
    <property type="entry name" value="Pgk"/>
    <property type="match status" value="1"/>
</dbReference>
<dbReference type="GO" id="GO:0006094">
    <property type="term" value="P:gluconeogenesis"/>
    <property type="evidence" value="ECO:0007669"/>
    <property type="project" value="TreeGrafter"/>
</dbReference>
<keyword evidence="11 13" id="KW-0067">ATP-binding</keyword>
<dbReference type="GO" id="GO:0004618">
    <property type="term" value="F:phosphoglycerate kinase activity"/>
    <property type="evidence" value="ECO:0007669"/>
    <property type="project" value="UniProtKB-UniRule"/>
</dbReference>
<dbReference type="GO" id="GO:0005829">
    <property type="term" value="C:cytosol"/>
    <property type="evidence" value="ECO:0007669"/>
    <property type="project" value="TreeGrafter"/>
</dbReference>
<dbReference type="InterPro" id="IPR015911">
    <property type="entry name" value="Phosphoglycerate_kinase_CS"/>
</dbReference>
<dbReference type="FunFam" id="3.40.50.1260:FF:000012">
    <property type="entry name" value="Phosphoglycerate kinase"/>
    <property type="match status" value="1"/>
</dbReference>
<feature type="binding site" evidence="13">
    <location>
        <position position="40"/>
    </location>
    <ligand>
        <name>substrate</name>
    </ligand>
</feature>
<dbReference type="InterPro" id="IPR001576">
    <property type="entry name" value="Phosphoglycerate_kinase"/>
</dbReference>
<feature type="binding site" evidence="14">
    <location>
        <position position="160"/>
    </location>
    <ligand>
        <name>(2R)-3-phosphoglycerate</name>
        <dbReference type="ChEBI" id="CHEBI:58272"/>
    </ligand>
</feature>
<keyword evidence="12 13" id="KW-0324">Glycolysis</keyword>
<evidence type="ECO:0000256" key="8">
    <source>
        <dbReference type="ARBA" id="ARBA00022679"/>
    </source>
</evidence>
<evidence type="ECO:0000256" key="3">
    <source>
        <dbReference type="ARBA" id="ARBA00004838"/>
    </source>
</evidence>
<name>A0A366MDI2_9EURY</name>
<dbReference type="EC" id="2.7.2.3" evidence="5 13"/>
<dbReference type="UniPathway" id="UPA00109">
    <property type="reaction ID" value="UER00185"/>
</dbReference>
<evidence type="ECO:0000256" key="14">
    <source>
        <dbReference type="PIRSR" id="PIRSR000724-1"/>
    </source>
</evidence>
<dbReference type="HAMAP" id="MF_00145">
    <property type="entry name" value="Phosphoglyc_kinase"/>
    <property type="match status" value="1"/>
</dbReference>
<feature type="binding site" evidence="13">
    <location>
        <begin position="360"/>
        <end position="363"/>
    </location>
    <ligand>
        <name>ATP</name>
        <dbReference type="ChEBI" id="CHEBI:30616"/>
    </ligand>
</feature>
<evidence type="ECO:0000256" key="7">
    <source>
        <dbReference type="ARBA" id="ARBA00022490"/>
    </source>
</evidence>
<evidence type="ECO:0000256" key="11">
    <source>
        <dbReference type="ARBA" id="ARBA00022840"/>
    </source>
</evidence>
<gene>
    <name evidence="13 18" type="primary">pgk</name>
    <name evidence="18" type="ORF">ALNOE001_06310</name>
</gene>
<comment type="catalytic activity">
    <reaction evidence="1 13 16">
        <text>(2R)-3-phosphoglycerate + ATP = (2R)-3-phospho-glyceroyl phosphate + ADP</text>
        <dbReference type="Rhea" id="RHEA:14801"/>
        <dbReference type="ChEBI" id="CHEBI:30616"/>
        <dbReference type="ChEBI" id="CHEBI:57604"/>
        <dbReference type="ChEBI" id="CHEBI:58272"/>
        <dbReference type="ChEBI" id="CHEBI:456216"/>
        <dbReference type="EC" id="2.7.2.3"/>
    </reaction>
</comment>
<comment type="subcellular location">
    <subcellularLocation>
        <location evidence="2 13">Cytoplasm</location>
    </subcellularLocation>
</comment>
<feature type="binding site" evidence="13">
    <location>
        <position position="160"/>
    </location>
    <ligand>
        <name>substrate</name>
    </ligand>
</feature>
<comment type="caution">
    <text evidence="18">The sequence shown here is derived from an EMBL/GenBank/DDBJ whole genome shotgun (WGS) entry which is preliminary data.</text>
</comment>
<evidence type="ECO:0000256" key="1">
    <source>
        <dbReference type="ARBA" id="ARBA00000642"/>
    </source>
</evidence>
<evidence type="ECO:0000313" key="19">
    <source>
        <dbReference type="Proteomes" id="UP000253099"/>
    </source>
</evidence>
<comment type="similarity">
    <text evidence="4 13 16">Belongs to the phosphoglycerate kinase family.</text>
</comment>
<keyword evidence="8 13" id="KW-0808">Transferase</keyword>
<dbReference type="PANTHER" id="PTHR11406:SF23">
    <property type="entry name" value="PHOSPHOGLYCERATE KINASE 1, CHLOROPLASTIC-RELATED"/>
    <property type="match status" value="1"/>
</dbReference>
<dbReference type="FunFam" id="3.40.50.1260:FF:000006">
    <property type="entry name" value="Phosphoglycerate kinase"/>
    <property type="match status" value="1"/>
</dbReference>
<evidence type="ECO:0000256" key="10">
    <source>
        <dbReference type="ARBA" id="ARBA00022777"/>
    </source>
</evidence>
<feature type="binding site" evidence="13 15">
    <location>
        <position position="334"/>
    </location>
    <ligand>
        <name>ATP</name>
        <dbReference type="ChEBI" id="CHEBI:30616"/>
    </ligand>
</feature>
<evidence type="ECO:0000256" key="13">
    <source>
        <dbReference type="HAMAP-Rule" id="MF_00145"/>
    </source>
</evidence>
<evidence type="ECO:0000256" key="15">
    <source>
        <dbReference type="PIRSR" id="PIRSR000724-2"/>
    </source>
</evidence>
<evidence type="ECO:0000256" key="5">
    <source>
        <dbReference type="ARBA" id="ARBA00013061"/>
    </source>
</evidence>
<evidence type="ECO:0000256" key="9">
    <source>
        <dbReference type="ARBA" id="ARBA00022741"/>
    </source>
</evidence>
<feature type="binding site" evidence="13 14">
    <location>
        <begin position="63"/>
        <end position="66"/>
    </location>
    <ligand>
        <name>substrate</name>
    </ligand>
</feature>
<dbReference type="InterPro" id="IPR036043">
    <property type="entry name" value="Phosphoglycerate_kinase_sf"/>
</dbReference>
<evidence type="ECO:0000256" key="16">
    <source>
        <dbReference type="RuleBase" id="RU000532"/>
    </source>
</evidence>
<dbReference type="EMBL" id="NIZT01000016">
    <property type="protein sequence ID" value="RBQ23873.1"/>
    <property type="molecule type" value="Genomic_DNA"/>
</dbReference>
<comment type="pathway">
    <text evidence="3 13">Carbohydrate degradation; glycolysis; pyruvate from D-glyceraldehyde 3-phosphate: step 2/5.</text>
</comment>
<keyword evidence="9 13" id="KW-0547">Nucleotide-binding</keyword>
<evidence type="ECO:0000256" key="6">
    <source>
        <dbReference type="ARBA" id="ARBA00016471"/>
    </source>
</evidence>
<feature type="transmembrane region" description="Helical" evidence="17">
    <location>
        <begin position="225"/>
        <end position="245"/>
    </location>
</feature>
<feature type="binding site" evidence="14">
    <location>
        <position position="120"/>
    </location>
    <ligand>
        <name>(2R)-3-phosphoglycerate</name>
        <dbReference type="ChEBI" id="CHEBI:58272"/>
    </ligand>
</feature>
<evidence type="ECO:0000256" key="17">
    <source>
        <dbReference type="SAM" id="Phobius"/>
    </source>
</evidence>
<dbReference type="Proteomes" id="UP000253099">
    <property type="component" value="Unassembled WGS sequence"/>
</dbReference>
<comment type="subunit">
    <text evidence="13">Monomer.</text>
</comment>
<proteinExistence type="inferred from homology"/>
<feature type="binding site" evidence="14">
    <location>
        <position position="40"/>
    </location>
    <ligand>
        <name>(2R)-3-phosphoglycerate</name>
        <dbReference type="ChEBI" id="CHEBI:58272"/>
    </ligand>
</feature>
<dbReference type="InterPro" id="IPR015824">
    <property type="entry name" value="Phosphoglycerate_kinase_N"/>
</dbReference>
<organism evidence="18 19">
    <name type="scientific">Candidatus Methanobinarius endosymbioticus</name>
    <dbReference type="NCBI Taxonomy" id="2006182"/>
    <lineage>
        <taxon>Archaea</taxon>
        <taxon>Methanobacteriati</taxon>
        <taxon>Methanobacteriota</taxon>
        <taxon>Methanomada group</taxon>
        <taxon>Methanobacteria</taxon>
        <taxon>Methanobacteriales</taxon>
        <taxon>Methanobacteriaceae</taxon>
        <taxon>Candidatus Methanobinarius</taxon>
    </lineage>
</organism>
<dbReference type="PRINTS" id="PR00477">
    <property type="entry name" value="PHGLYCKINASE"/>
</dbReference>
<dbReference type="GO" id="GO:0043531">
    <property type="term" value="F:ADP binding"/>
    <property type="evidence" value="ECO:0007669"/>
    <property type="project" value="TreeGrafter"/>
</dbReference>
<evidence type="ECO:0000256" key="12">
    <source>
        <dbReference type="ARBA" id="ARBA00023152"/>
    </source>
</evidence>
<evidence type="ECO:0000313" key="18">
    <source>
        <dbReference type="EMBL" id="RBQ23873.1"/>
    </source>
</evidence>
<dbReference type="Gene3D" id="3.40.50.1260">
    <property type="entry name" value="Phosphoglycerate kinase, N-terminal domain"/>
    <property type="match status" value="2"/>
</dbReference>
<keyword evidence="7 13" id="KW-0963">Cytoplasm</keyword>
<keyword evidence="17" id="KW-1133">Transmembrane helix</keyword>
<accession>A0A366MDI2</accession>
<reference evidence="18 19" key="1">
    <citation type="submission" date="2018-06" db="EMBL/GenBank/DDBJ databases">
        <title>Genomic insight into two independent archaeal endosymbiosis events.</title>
        <authorList>
            <person name="Lind A.E."/>
            <person name="Lewis W.H."/>
            <person name="Spang A."/>
            <person name="Guy L."/>
            <person name="Embley M.T."/>
            <person name="Ettema T.J.G."/>
        </authorList>
    </citation>
    <scope>NUCLEOTIDE SEQUENCE [LARGE SCALE GENOMIC DNA]</scope>
    <source>
        <strain evidence="18">NOE</strain>
    </source>
</reference>
<dbReference type="PANTHER" id="PTHR11406">
    <property type="entry name" value="PHOSPHOGLYCERATE KINASE"/>
    <property type="match status" value="1"/>
</dbReference>
<feature type="binding site" evidence="13">
    <location>
        <position position="120"/>
    </location>
    <ligand>
        <name>substrate</name>
    </ligand>
</feature>
<keyword evidence="10 13" id="KW-0418">Kinase</keyword>
<sequence>MAIEFNTIDNFDIEGKTVLVRVDINAPVDPILGVILDDTRMKLHSETLKELSDKGAKVVVLAHQSRPGKKDFTTLEQHTNALSKNLNLPVQYVDSIFSETTKNAIKNLKNHEILLLENVRFFSEELINKPSKEQSKTLVPQNLYPLIDIFINDAFAAAHRSQPSLVGFTPLVPSAAGRVMEKELKIIQNAFDNMEHPCVFVLGGMKADDSIDVMENVLKNGTADFVLTTGLIANIVILAAGFNIGKVNKKFIKDRDYCYLVKKSKKLLKKYGSKIVYPKDVAIENKEGRREDVSINKIPNYSIFDIGIESIKEYAKIIRGAKTIFANGPAGVFEEPQFAMGTEDILNAIASSKGFSIIGGGHIAAATTAMGFENDVSHVSSGGGACINLLSGKKLAAVEALKESANTIKRTKK</sequence>
<keyword evidence="17" id="KW-0472">Membrane</keyword>
<keyword evidence="19" id="KW-1185">Reference proteome</keyword>
<evidence type="ECO:0000256" key="2">
    <source>
        <dbReference type="ARBA" id="ARBA00004496"/>
    </source>
</evidence>
<dbReference type="GO" id="GO:0006096">
    <property type="term" value="P:glycolytic process"/>
    <property type="evidence" value="ECO:0007669"/>
    <property type="project" value="UniProtKB-UniRule"/>
</dbReference>
<dbReference type="GO" id="GO:0005524">
    <property type="term" value="F:ATP binding"/>
    <property type="evidence" value="ECO:0007669"/>
    <property type="project" value="UniProtKB-KW"/>
</dbReference>